<keyword evidence="4" id="KW-0238">DNA-binding</keyword>
<dbReference type="Gene3D" id="1.10.10.10">
    <property type="entry name" value="Winged helix-like DNA-binding domain superfamily/Winged helix DNA-binding domain"/>
    <property type="match status" value="1"/>
</dbReference>
<evidence type="ECO:0000256" key="4">
    <source>
        <dbReference type="ARBA" id="ARBA00023125"/>
    </source>
</evidence>
<accession>A0ABS5DVF4</accession>
<dbReference type="PRINTS" id="PR00598">
    <property type="entry name" value="HTHMARR"/>
</dbReference>
<keyword evidence="5" id="KW-0804">Transcription</keyword>
<keyword evidence="6" id="KW-0175">Coiled coil</keyword>
<evidence type="ECO:0000256" key="5">
    <source>
        <dbReference type="ARBA" id="ARBA00023163"/>
    </source>
</evidence>
<protein>
    <submittedName>
        <fullName evidence="8">MarR family transcriptional regulator</fullName>
    </submittedName>
</protein>
<evidence type="ECO:0000313" key="9">
    <source>
        <dbReference type="Proteomes" id="UP000672097"/>
    </source>
</evidence>
<proteinExistence type="predicted"/>
<dbReference type="RefSeq" id="WP_210807697.1">
    <property type="nucleotide sequence ID" value="NZ_JAGQDG010000002.1"/>
</dbReference>
<dbReference type="PANTHER" id="PTHR33164">
    <property type="entry name" value="TRANSCRIPTIONAL REGULATOR, MARR FAMILY"/>
    <property type="match status" value="1"/>
</dbReference>
<evidence type="ECO:0000313" key="8">
    <source>
        <dbReference type="EMBL" id="MBQ0935118.1"/>
    </source>
</evidence>
<evidence type="ECO:0000256" key="2">
    <source>
        <dbReference type="ARBA" id="ARBA00022490"/>
    </source>
</evidence>
<dbReference type="SMART" id="SM00347">
    <property type="entry name" value="HTH_MARR"/>
    <property type="match status" value="1"/>
</dbReference>
<dbReference type="Pfam" id="PF22381">
    <property type="entry name" value="Staph_reg_Sar_Rot"/>
    <property type="match status" value="1"/>
</dbReference>
<feature type="domain" description="HTH marR-type" evidence="7">
    <location>
        <begin position="16"/>
        <end position="153"/>
    </location>
</feature>
<evidence type="ECO:0000256" key="6">
    <source>
        <dbReference type="SAM" id="Coils"/>
    </source>
</evidence>
<gene>
    <name evidence="8" type="ORF">KAK11_07260</name>
</gene>
<keyword evidence="2" id="KW-0963">Cytoplasm</keyword>
<dbReference type="PANTHER" id="PTHR33164:SF5">
    <property type="entry name" value="ORGANIC HYDROPEROXIDE RESISTANCE TRANSCRIPTIONAL REGULATOR"/>
    <property type="match status" value="1"/>
</dbReference>
<evidence type="ECO:0000256" key="1">
    <source>
        <dbReference type="ARBA" id="ARBA00004496"/>
    </source>
</evidence>
<dbReference type="InterPro" id="IPR055166">
    <property type="entry name" value="Transc_reg_Sar_Rot_HTH"/>
</dbReference>
<dbReference type="InterPro" id="IPR039422">
    <property type="entry name" value="MarR/SlyA-like"/>
</dbReference>
<feature type="coiled-coil region" evidence="6">
    <location>
        <begin position="127"/>
        <end position="154"/>
    </location>
</feature>
<evidence type="ECO:0000259" key="7">
    <source>
        <dbReference type="PROSITE" id="PS50995"/>
    </source>
</evidence>
<name>A0ABS5DVF4_9BURK</name>
<keyword evidence="9" id="KW-1185">Reference proteome</keyword>
<organism evidence="8 9">
    <name type="scientific">Ideonella paludis</name>
    <dbReference type="NCBI Taxonomy" id="1233411"/>
    <lineage>
        <taxon>Bacteria</taxon>
        <taxon>Pseudomonadati</taxon>
        <taxon>Pseudomonadota</taxon>
        <taxon>Betaproteobacteria</taxon>
        <taxon>Burkholderiales</taxon>
        <taxon>Sphaerotilaceae</taxon>
        <taxon>Ideonella</taxon>
    </lineage>
</organism>
<dbReference type="InterPro" id="IPR036390">
    <property type="entry name" value="WH_DNA-bd_sf"/>
</dbReference>
<dbReference type="SUPFAM" id="SSF46785">
    <property type="entry name" value="Winged helix' DNA-binding domain"/>
    <property type="match status" value="1"/>
</dbReference>
<comment type="caution">
    <text evidence="8">The sequence shown here is derived from an EMBL/GenBank/DDBJ whole genome shotgun (WGS) entry which is preliminary data.</text>
</comment>
<dbReference type="InterPro" id="IPR000835">
    <property type="entry name" value="HTH_MarR-typ"/>
</dbReference>
<dbReference type="EMBL" id="JAGQDG010000002">
    <property type="protein sequence ID" value="MBQ0935118.1"/>
    <property type="molecule type" value="Genomic_DNA"/>
</dbReference>
<evidence type="ECO:0000256" key="3">
    <source>
        <dbReference type="ARBA" id="ARBA00023015"/>
    </source>
</evidence>
<keyword evidence="3" id="KW-0805">Transcription regulation</keyword>
<reference evidence="8 9" key="1">
    <citation type="submission" date="2021-04" db="EMBL/GenBank/DDBJ databases">
        <title>The genome sequence of type strain Ideonella paludis KCTC 32238.</title>
        <authorList>
            <person name="Liu Y."/>
        </authorList>
    </citation>
    <scope>NUCLEOTIDE SEQUENCE [LARGE SCALE GENOMIC DNA]</scope>
    <source>
        <strain evidence="8 9">KCTC 32238</strain>
    </source>
</reference>
<sequence length="154" mass="17310">MPRRPPSPPASWLALDHQLCFALYSSSLAMTKLYKPLLEPLGLTYPQYLVMLVLWEQDGVTVSQLGERLFLDSGTLTPLLKRLQAAGLIERQRDAADERRVLVHLTRTGQTLRQHAERIPHDIGCAVACELDEISRLTQELKALRQRLAAVTTA</sequence>
<comment type="subcellular location">
    <subcellularLocation>
        <location evidence="1">Cytoplasm</location>
    </subcellularLocation>
</comment>
<dbReference type="PROSITE" id="PS50995">
    <property type="entry name" value="HTH_MARR_2"/>
    <property type="match status" value="1"/>
</dbReference>
<dbReference type="InterPro" id="IPR036388">
    <property type="entry name" value="WH-like_DNA-bd_sf"/>
</dbReference>
<dbReference type="Proteomes" id="UP000672097">
    <property type="component" value="Unassembled WGS sequence"/>
</dbReference>